<evidence type="ECO:0000313" key="2">
    <source>
        <dbReference type="Proteomes" id="UP000694906"/>
    </source>
</evidence>
<feature type="compositionally biased region" description="Basic and acidic residues" evidence="1">
    <location>
        <begin position="52"/>
        <end position="67"/>
    </location>
</feature>
<organism evidence="2 3">
    <name type="scientific">Heterocephalus glaber</name>
    <name type="common">Naked mole rat</name>
    <dbReference type="NCBI Taxonomy" id="10181"/>
    <lineage>
        <taxon>Eukaryota</taxon>
        <taxon>Metazoa</taxon>
        <taxon>Chordata</taxon>
        <taxon>Craniata</taxon>
        <taxon>Vertebrata</taxon>
        <taxon>Euteleostomi</taxon>
        <taxon>Mammalia</taxon>
        <taxon>Eutheria</taxon>
        <taxon>Euarchontoglires</taxon>
        <taxon>Glires</taxon>
        <taxon>Rodentia</taxon>
        <taxon>Hystricomorpha</taxon>
        <taxon>Bathyergidae</taxon>
        <taxon>Heterocephalus</taxon>
    </lineage>
</organism>
<evidence type="ECO:0000313" key="3">
    <source>
        <dbReference type="RefSeq" id="XP_012927378.1"/>
    </source>
</evidence>
<name>A0AAX6QU98_HETGA</name>
<protein>
    <submittedName>
        <fullName evidence="3">Acidic proline-rich protein PRP25-like</fullName>
    </submittedName>
</protein>
<evidence type="ECO:0000256" key="1">
    <source>
        <dbReference type="SAM" id="MobiDB-lite"/>
    </source>
</evidence>
<feature type="region of interest" description="Disordered" evidence="1">
    <location>
        <begin position="1"/>
        <end position="191"/>
    </location>
</feature>
<keyword evidence="2" id="KW-1185">Reference proteome</keyword>
<reference evidence="3" key="1">
    <citation type="submission" date="2025-08" db="UniProtKB">
        <authorList>
            <consortium name="RefSeq"/>
        </authorList>
    </citation>
    <scope>IDENTIFICATION</scope>
</reference>
<gene>
    <name evidence="3" type="primary">LOC106009317</name>
</gene>
<dbReference type="Proteomes" id="UP000694906">
    <property type="component" value="Unplaced"/>
</dbReference>
<feature type="compositionally biased region" description="Basic and acidic residues" evidence="1">
    <location>
        <begin position="1"/>
        <end position="18"/>
    </location>
</feature>
<sequence length="191" mass="21589">MKNPSKPEEEENKRRAPENEACDQTGLKRPRRPHRWQQPPTVPQNSGGQHCPPRDNPEAGHRADRTPQRPPQKHTPPKHQDTRHPEGTQDRPQHRRSTWTHPPYAAELDCCPRGNQGPKSRPHEHKAGTGTTQQNHHTLAYAVLTLPTPEAQQGPPREPRGGHSDTEDPATRKPEPHQQPNPPQNRILGSI</sequence>
<feature type="compositionally biased region" description="Basic and acidic residues" evidence="1">
    <location>
        <begin position="157"/>
        <end position="176"/>
    </location>
</feature>
<proteinExistence type="predicted"/>
<dbReference type="KEGG" id="hgl:106009317"/>
<dbReference type="AlphaFoldDB" id="A0AAX6QU98"/>
<dbReference type="GeneID" id="106009317"/>
<dbReference type="RefSeq" id="XP_012927378.1">
    <property type="nucleotide sequence ID" value="XM_013071924.1"/>
</dbReference>
<accession>A0AAX6QU98</accession>
<feature type="compositionally biased region" description="Basic and acidic residues" evidence="1">
    <location>
        <begin position="78"/>
        <end position="92"/>
    </location>
</feature>